<feature type="compositionally biased region" description="Polar residues" evidence="1">
    <location>
        <begin position="167"/>
        <end position="177"/>
    </location>
</feature>
<feature type="region of interest" description="Disordered" evidence="1">
    <location>
        <begin position="143"/>
        <end position="177"/>
    </location>
</feature>
<accession>A0A9P9XNP8</accession>
<evidence type="ECO:0000313" key="2">
    <source>
        <dbReference type="EMBL" id="KAI3556921.1"/>
    </source>
</evidence>
<comment type="caution">
    <text evidence="2">The sequence shown here is derived from an EMBL/GenBank/DDBJ whole genome shotgun (WGS) entry which is preliminary data.</text>
</comment>
<reference evidence="2" key="1">
    <citation type="submission" date="2019-01" db="EMBL/GenBank/DDBJ databases">
        <title>Colletotrichum abscissum LGMF1257.</title>
        <authorList>
            <person name="Baroncelli R."/>
        </authorList>
    </citation>
    <scope>NUCLEOTIDE SEQUENCE</scope>
    <source>
        <strain evidence="2">Ca142</strain>
    </source>
</reference>
<evidence type="ECO:0000313" key="3">
    <source>
        <dbReference type="Proteomes" id="UP001056436"/>
    </source>
</evidence>
<dbReference type="Proteomes" id="UP001056436">
    <property type="component" value="Unassembled WGS sequence"/>
</dbReference>
<feature type="compositionally biased region" description="Polar residues" evidence="1">
    <location>
        <begin position="143"/>
        <end position="159"/>
    </location>
</feature>
<sequence length="177" mass="19004">MTTLQRPGWTPMAQIPPDQTNRGGDGWRGLDWWDSPTRVADTPVWLRVGVLPSNEGVNLQMAMDGGMRLATGVCGQRPSCAVSVTLCAAPPAFRMLCCQAMRDTATDHQPCFKFMDAIHRRMFLLQPSSTFVTAFGAPSLRQPSLGSTLTPSQLEQQPPSEIAPSGNAATASSGGTR</sequence>
<dbReference type="EMBL" id="SDAQ01000010">
    <property type="protein sequence ID" value="KAI3556921.1"/>
    <property type="molecule type" value="Genomic_DNA"/>
</dbReference>
<evidence type="ECO:0000256" key="1">
    <source>
        <dbReference type="SAM" id="MobiDB-lite"/>
    </source>
</evidence>
<organism evidence="2 3">
    <name type="scientific">Colletotrichum abscissum</name>
    <dbReference type="NCBI Taxonomy" id="1671311"/>
    <lineage>
        <taxon>Eukaryota</taxon>
        <taxon>Fungi</taxon>
        <taxon>Dikarya</taxon>
        <taxon>Ascomycota</taxon>
        <taxon>Pezizomycotina</taxon>
        <taxon>Sordariomycetes</taxon>
        <taxon>Hypocreomycetidae</taxon>
        <taxon>Glomerellales</taxon>
        <taxon>Glomerellaceae</taxon>
        <taxon>Colletotrichum</taxon>
        <taxon>Colletotrichum acutatum species complex</taxon>
    </lineage>
</organism>
<proteinExistence type="predicted"/>
<protein>
    <submittedName>
        <fullName evidence="2">Uncharacterized protein</fullName>
    </submittedName>
</protein>
<gene>
    <name evidence="2" type="ORF">CABS02_02928</name>
</gene>
<dbReference type="OrthoDB" id="10412567at2759"/>
<keyword evidence="3" id="KW-1185">Reference proteome</keyword>
<dbReference type="AlphaFoldDB" id="A0A9P9XNP8"/>
<name>A0A9P9XNP8_9PEZI</name>
<feature type="region of interest" description="Disordered" evidence="1">
    <location>
        <begin position="1"/>
        <end position="26"/>
    </location>
</feature>